<dbReference type="PROSITE" id="PS50110">
    <property type="entry name" value="RESPONSE_REGULATORY"/>
    <property type="match status" value="1"/>
</dbReference>
<dbReference type="Gene3D" id="3.40.50.2300">
    <property type="match status" value="1"/>
</dbReference>
<keyword evidence="1" id="KW-0547">Nucleotide-binding</keyword>
<dbReference type="PROSITE" id="PS50045">
    <property type="entry name" value="SIGMA54_INTERACT_4"/>
    <property type="match status" value="1"/>
</dbReference>
<feature type="modified residue" description="4-aspartylphosphate" evidence="5">
    <location>
        <position position="52"/>
    </location>
</feature>
<feature type="domain" description="Response regulatory" evidence="7">
    <location>
        <begin position="3"/>
        <end position="117"/>
    </location>
</feature>
<dbReference type="PANTHER" id="PTHR32071:SF116">
    <property type="entry name" value="TRANSCRIPTIONAL REGULATORY PROTEIN GLRR"/>
    <property type="match status" value="1"/>
</dbReference>
<dbReference type="SUPFAM" id="SSF52540">
    <property type="entry name" value="P-loop containing nucleoside triphosphate hydrolases"/>
    <property type="match status" value="1"/>
</dbReference>
<evidence type="ECO:0000256" key="5">
    <source>
        <dbReference type="PROSITE-ProRule" id="PRU00169"/>
    </source>
</evidence>
<keyword evidence="3" id="KW-0805">Transcription regulation</keyword>
<keyword evidence="9" id="KW-1185">Reference proteome</keyword>
<dbReference type="Proteomes" id="UP001180487">
    <property type="component" value="Unassembled WGS sequence"/>
</dbReference>
<dbReference type="InterPro" id="IPR001789">
    <property type="entry name" value="Sig_transdc_resp-reg_receiver"/>
</dbReference>
<proteinExistence type="predicted"/>
<dbReference type="InterPro" id="IPR002078">
    <property type="entry name" value="Sigma_54_int"/>
</dbReference>
<dbReference type="CDD" id="cd00156">
    <property type="entry name" value="REC"/>
    <property type="match status" value="1"/>
</dbReference>
<dbReference type="InterPro" id="IPR025944">
    <property type="entry name" value="Sigma_54_int_dom_CS"/>
</dbReference>
<dbReference type="InterPro" id="IPR009057">
    <property type="entry name" value="Homeodomain-like_sf"/>
</dbReference>
<keyword evidence="4" id="KW-0804">Transcription</keyword>
<evidence type="ECO:0000259" key="6">
    <source>
        <dbReference type="PROSITE" id="PS50045"/>
    </source>
</evidence>
<dbReference type="InterPro" id="IPR003593">
    <property type="entry name" value="AAA+_ATPase"/>
</dbReference>
<dbReference type="PANTHER" id="PTHR32071">
    <property type="entry name" value="TRANSCRIPTIONAL REGULATORY PROTEIN"/>
    <property type="match status" value="1"/>
</dbReference>
<reference evidence="8 9" key="1">
    <citation type="submission" date="2023-07" db="EMBL/GenBank/DDBJ databases">
        <title>Sorghum-associated microbial communities from plants grown in Nebraska, USA.</title>
        <authorList>
            <person name="Schachtman D."/>
        </authorList>
    </citation>
    <scope>NUCLEOTIDE SEQUENCE [LARGE SCALE GENOMIC DNA]</scope>
    <source>
        <strain evidence="8 9">BE313</strain>
    </source>
</reference>
<dbReference type="Gene3D" id="1.10.8.60">
    <property type="match status" value="1"/>
</dbReference>
<dbReference type="Pfam" id="PF25601">
    <property type="entry name" value="AAA_lid_14"/>
    <property type="match status" value="1"/>
</dbReference>
<evidence type="ECO:0000256" key="2">
    <source>
        <dbReference type="ARBA" id="ARBA00022840"/>
    </source>
</evidence>
<dbReference type="SUPFAM" id="SSF52172">
    <property type="entry name" value="CheY-like"/>
    <property type="match status" value="1"/>
</dbReference>
<protein>
    <submittedName>
        <fullName evidence="8">Two-component system response regulator GlrR</fullName>
    </submittedName>
</protein>
<dbReference type="CDD" id="cd00009">
    <property type="entry name" value="AAA"/>
    <property type="match status" value="1"/>
</dbReference>
<dbReference type="SUPFAM" id="SSF46689">
    <property type="entry name" value="Homeodomain-like"/>
    <property type="match status" value="1"/>
</dbReference>
<dbReference type="RefSeq" id="WP_310371938.1">
    <property type="nucleotide sequence ID" value="NZ_JAVDXT010000001.1"/>
</dbReference>
<evidence type="ECO:0000256" key="1">
    <source>
        <dbReference type="ARBA" id="ARBA00022741"/>
    </source>
</evidence>
<comment type="caution">
    <text evidence="8">The sequence shown here is derived from an EMBL/GenBank/DDBJ whole genome shotgun (WGS) entry which is preliminary data.</text>
</comment>
<dbReference type="InterPro" id="IPR025662">
    <property type="entry name" value="Sigma_54_int_dom_ATP-bd_1"/>
</dbReference>
<keyword evidence="2" id="KW-0067">ATP-binding</keyword>
<dbReference type="InterPro" id="IPR011006">
    <property type="entry name" value="CheY-like_superfamily"/>
</dbReference>
<organism evidence="8 9">
    <name type="scientific">Rhodoferax ferrireducens</name>
    <dbReference type="NCBI Taxonomy" id="192843"/>
    <lineage>
        <taxon>Bacteria</taxon>
        <taxon>Pseudomonadati</taxon>
        <taxon>Pseudomonadota</taxon>
        <taxon>Betaproteobacteria</taxon>
        <taxon>Burkholderiales</taxon>
        <taxon>Comamonadaceae</taxon>
        <taxon>Rhodoferax</taxon>
    </lineage>
</organism>
<dbReference type="PROSITE" id="PS00688">
    <property type="entry name" value="SIGMA54_INTERACT_3"/>
    <property type="match status" value="1"/>
</dbReference>
<accession>A0ABU2C600</accession>
<dbReference type="Pfam" id="PF00072">
    <property type="entry name" value="Response_reg"/>
    <property type="match status" value="1"/>
</dbReference>
<dbReference type="Gene3D" id="3.40.50.300">
    <property type="entry name" value="P-loop containing nucleotide triphosphate hydrolases"/>
    <property type="match status" value="1"/>
</dbReference>
<dbReference type="Pfam" id="PF00158">
    <property type="entry name" value="Sigma54_activat"/>
    <property type="match status" value="1"/>
</dbReference>
<dbReference type="InterPro" id="IPR027417">
    <property type="entry name" value="P-loop_NTPase"/>
</dbReference>
<sequence>MARILIVDDDPALLRLLSLRLHYEGHTAIEASSGMLALAKLDHELPDMMITDLRMPGMDGLELFEAVHRRYPLLPVLMLTANGTIPDVVKAMQRGVFGYVTKPFEGVDLMREVDRALAVSCALGADMPADCKGESWREAIVTRSPRMEKLLAEARLMAQSDASVLIHGESGTGKELLARALHASSARRQEPLVAVNCGAIPENLVESELFGHTKGAFTGAVRDSVGLFTSAHRGTIFLDEIADLPLAMQVKLLRVLQEREVRPVGAAKSHKVDVRVISASNRRLEDEVAAGRFREDLFYRLNVVSLTLPPLAERREDIALLANHFMRTLSQRYAKTISAFAPGGLEQLSTAPWPGNVRQLQNVVEKCVVLCTGSLIAASLVQNALSSQGAELLPLDEARKEFERSYLTQLLKITNGNVAQAAKLAKRNRTDFYALLARHEIESARFKT</sequence>
<evidence type="ECO:0000259" key="7">
    <source>
        <dbReference type="PROSITE" id="PS50110"/>
    </source>
</evidence>
<name>A0ABU2C600_9BURK</name>
<dbReference type="InterPro" id="IPR058031">
    <property type="entry name" value="AAA_lid_NorR"/>
</dbReference>
<evidence type="ECO:0000256" key="3">
    <source>
        <dbReference type="ARBA" id="ARBA00023015"/>
    </source>
</evidence>
<dbReference type="SMART" id="SM00448">
    <property type="entry name" value="REC"/>
    <property type="match status" value="1"/>
</dbReference>
<evidence type="ECO:0000313" key="8">
    <source>
        <dbReference type="EMBL" id="MDR7376765.1"/>
    </source>
</evidence>
<dbReference type="EMBL" id="JAVDXT010000001">
    <property type="protein sequence ID" value="MDR7376765.1"/>
    <property type="molecule type" value="Genomic_DNA"/>
</dbReference>
<keyword evidence="5" id="KW-0597">Phosphoprotein</keyword>
<evidence type="ECO:0000256" key="4">
    <source>
        <dbReference type="ARBA" id="ARBA00023163"/>
    </source>
</evidence>
<dbReference type="SMART" id="SM00382">
    <property type="entry name" value="AAA"/>
    <property type="match status" value="1"/>
</dbReference>
<dbReference type="PROSITE" id="PS00675">
    <property type="entry name" value="SIGMA54_INTERACT_1"/>
    <property type="match status" value="1"/>
</dbReference>
<dbReference type="Gene3D" id="1.10.10.60">
    <property type="entry name" value="Homeodomain-like"/>
    <property type="match status" value="1"/>
</dbReference>
<feature type="domain" description="Sigma-54 factor interaction" evidence="6">
    <location>
        <begin position="140"/>
        <end position="369"/>
    </location>
</feature>
<gene>
    <name evidence="8" type="ORF">J2X19_001423</name>
</gene>
<evidence type="ECO:0000313" key="9">
    <source>
        <dbReference type="Proteomes" id="UP001180487"/>
    </source>
</evidence>